<proteinExistence type="predicted"/>
<dbReference type="STRING" id="1296565.SAMN05660657_02569"/>
<name>A0A1I7A9U0_9ACTN</name>
<dbReference type="Proteomes" id="UP000199546">
    <property type="component" value="Unassembled WGS sequence"/>
</dbReference>
<dbReference type="InterPro" id="IPR008948">
    <property type="entry name" value="L-Aspartase-like"/>
</dbReference>
<evidence type="ECO:0000313" key="2">
    <source>
        <dbReference type="EMBL" id="SFT71677.1"/>
    </source>
</evidence>
<evidence type="ECO:0000256" key="1">
    <source>
        <dbReference type="ARBA" id="ARBA00023239"/>
    </source>
</evidence>
<dbReference type="RefSeq" id="WP_093579794.1">
    <property type="nucleotide sequence ID" value="NZ_FPBA01000008.1"/>
</dbReference>
<dbReference type="GO" id="GO:0016841">
    <property type="term" value="F:ammonia-lyase activity"/>
    <property type="evidence" value="ECO:0007669"/>
    <property type="project" value="UniProtKB-ARBA"/>
</dbReference>
<dbReference type="AlphaFoldDB" id="A0A1I7A9U0"/>
<dbReference type="Gene3D" id="1.10.275.10">
    <property type="entry name" value="Fumarase/aspartase (N-terminal domain)"/>
    <property type="match status" value="1"/>
</dbReference>
<keyword evidence="3" id="KW-1185">Reference proteome</keyword>
<dbReference type="PANTHER" id="PTHR10362">
    <property type="entry name" value="HISTIDINE AMMONIA-LYASE"/>
    <property type="match status" value="1"/>
</dbReference>
<dbReference type="Gene3D" id="1.20.200.10">
    <property type="entry name" value="Fumarase/aspartase (Central domain)"/>
    <property type="match status" value="1"/>
</dbReference>
<evidence type="ECO:0000313" key="3">
    <source>
        <dbReference type="Proteomes" id="UP000199546"/>
    </source>
</evidence>
<dbReference type="EMBL" id="FPBA01000008">
    <property type="protein sequence ID" value="SFT71677.1"/>
    <property type="molecule type" value="Genomic_DNA"/>
</dbReference>
<dbReference type="Pfam" id="PF00221">
    <property type="entry name" value="Lyase_aromatic"/>
    <property type="match status" value="1"/>
</dbReference>
<organism evidence="2 3">
    <name type="scientific">Geodermatophilus amargosae</name>
    <dbReference type="NCBI Taxonomy" id="1296565"/>
    <lineage>
        <taxon>Bacteria</taxon>
        <taxon>Bacillati</taxon>
        <taxon>Actinomycetota</taxon>
        <taxon>Actinomycetes</taxon>
        <taxon>Geodermatophilales</taxon>
        <taxon>Geodermatophilaceae</taxon>
        <taxon>Geodermatophilus</taxon>
    </lineage>
</organism>
<dbReference type="InterPro" id="IPR024083">
    <property type="entry name" value="Fumarase/histidase_N"/>
</dbReference>
<dbReference type="InterPro" id="IPR001106">
    <property type="entry name" value="Aromatic_Lyase"/>
</dbReference>
<gene>
    <name evidence="2" type="ORF">SAMN05660657_02569</name>
</gene>
<dbReference type="CDD" id="cd00332">
    <property type="entry name" value="PAL-HAL"/>
    <property type="match status" value="1"/>
</dbReference>
<sequence length="504" mass="50777">MTTVRISAAPMSVDDLLAVIDGARVELDGSARDCIAAARAVVDEALAAGSAVYGLTTQVGHLRNTRLTAEEVHREQEFLVLSHAGGIGPPLPVPVVRAALAVRLAGIARGGSGASPAVADTLAAMLNAGVHPLVPGTGSVGAADIGQMAGMAQVAIGLGRAEYRGQVLAGGEALRRAGIAPLVLAGKDGLALISANGVSVGQAALVVARAARAAEAADVAAAVSMEATRANPSVLHPAVGRAKGVPGQVAAAGHLRELLAGSALLTRGGAVSVQDALSFRVVPQVHGALREYVAAARAAVETELAAAADNPLVSVEDRTLVSNGNFHPMVLAIAADALRIALAQVGQLSERRMAHLWEAFFRQLAGPPPAAAYGLALRYPAAAVVAELEQLAAPATLDVPPLDLGVEDHSTGAPLSVRKADASVGLLEDLLAVELVLASDVLATAPEPAALGTGTAAALDLVHEAVAAAEPYPDAVHRALRARFPRPPLPGDAHPTGWDDAPSP</sequence>
<dbReference type="OrthoDB" id="7285062at2"/>
<dbReference type="SUPFAM" id="SSF48557">
    <property type="entry name" value="L-aspartase-like"/>
    <property type="match status" value="1"/>
</dbReference>
<reference evidence="3" key="1">
    <citation type="submission" date="2016-10" db="EMBL/GenBank/DDBJ databases">
        <authorList>
            <person name="Varghese N."/>
            <person name="Submissions S."/>
        </authorList>
    </citation>
    <scope>NUCLEOTIDE SEQUENCE [LARGE SCALE GENOMIC DNA]</scope>
    <source>
        <strain evidence="3">DSM 46136</strain>
    </source>
</reference>
<keyword evidence="1 2" id="KW-0456">Lyase</keyword>
<protein>
    <submittedName>
        <fullName evidence="2">Histidine ammonia-lyase</fullName>
    </submittedName>
</protein>
<accession>A0A1I7A9U0</accession>